<name>A0A1H6A1R7_9RHOB</name>
<dbReference type="InterPro" id="IPR012863">
    <property type="entry name" value="DUF1636"/>
</dbReference>
<dbReference type="RefSeq" id="WP_234994774.1">
    <property type="nucleotide sequence ID" value="NZ_FNUZ01000004.1"/>
</dbReference>
<reference evidence="1 2" key="1">
    <citation type="submission" date="2016-10" db="EMBL/GenBank/DDBJ databases">
        <authorList>
            <person name="de Groot N.N."/>
        </authorList>
    </citation>
    <scope>NUCLEOTIDE SEQUENCE [LARGE SCALE GENOMIC DNA]</scope>
    <source>
        <strain evidence="1 2">DSM 26915</strain>
    </source>
</reference>
<sequence>MSKHAAITVTVCTSCPMGLAGFADTLRERLAADHKDVVVAKRDCMSGCTRPSTVAVRSAGKTAYLFGDLTDADAELIDRFLRHYRDSDTGDFEDARVLGDLRFKAIARIPG</sequence>
<dbReference type="AlphaFoldDB" id="A0A1H6A1R7"/>
<evidence type="ECO:0000313" key="2">
    <source>
        <dbReference type="Proteomes" id="UP000236752"/>
    </source>
</evidence>
<dbReference type="Proteomes" id="UP000236752">
    <property type="component" value="Unassembled WGS sequence"/>
</dbReference>
<dbReference type="EMBL" id="FNUZ01000004">
    <property type="protein sequence ID" value="SEG42391.1"/>
    <property type="molecule type" value="Genomic_DNA"/>
</dbReference>
<evidence type="ECO:0000313" key="1">
    <source>
        <dbReference type="EMBL" id="SEG42391.1"/>
    </source>
</evidence>
<dbReference type="Pfam" id="PF07845">
    <property type="entry name" value="DUF1636"/>
    <property type="match status" value="1"/>
</dbReference>
<keyword evidence="2" id="KW-1185">Reference proteome</keyword>
<organism evidence="1 2">
    <name type="scientific">Thalassococcus halodurans</name>
    <dbReference type="NCBI Taxonomy" id="373675"/>
    <lineage>
        <taxon>Bacteria</taxon>
        <taxon>Pseudomonadati</taxon>
        <taxon>Pseudomonadota</taxon>
        <taxon>Alphaproteobacteria</taxon>
        <taxon>Rhodobacterales</taxon>
        <taxon>Roseobacteraceae</taxon>
        <taxon>Thalassococcus</taxon>
    </lineage>
</organism>
<gene>
    <name evidence="1" type="ORF">SAMN04488045_2773</name>
</gene>
<protein>
    <submittedName>
        <fullName evidence="1">Predicted metal-binding protein</fullName>
    </submittedName>
</protein>
<accession>A0A1H6A1R7</accession>
<proteinExistence type="predicted"/>